<sequence length="274" mass="32144">AASRRVRPRLRDRVRRRRGDLGAGPATGAGAGRRLRGGGRVPARPRRVHPRVNVPRRRVAGRDRATRRIDAAPGRPRVRRGRGLGRAGEPPLRRRHRRARRPRLPTDLAHQHLLRLRPRHLRLAGHLHLRHRRLGPDDRRRAPDHVRRLRPPLLPRPRHLRQNRFRPGPRRRLSGRRPERAGVRRRRGLGQRLDDRPHRPDRPGVRPRRRLDRPDRAAARGRPRAVQGRRPQRHRPRPGIRPDSGHRQVLADAVRDRGRPAARPAGRRRRHRRL</sequence>
<dbReference type="EMBL" id="CADCWE010000133">
    <property type="protein sequence ID" value="CAA9543066.1"/>
    <property type="molecule type" value="Genomic_DNA"/>
</dbReference>
<protein>
    <submittedName>
        <fullName evidence="2">Glutamine cyclotransferase</fullName>
    </submittedName>
</protein>
<feature type="compositionally biased region" description="Basic residues" evidence="1">
    <location>
        <begin position="93"/>
        <end position="103"/>
    </location>
</feature>
<feature type="compositionally biased region" description="Basic residues" evidence="1">
    <location>
        <begin position="265"/>
        <end position="274"/>
    </location>
</feature>
<proteinExistence type="predicted"/>
<accession>A0A6J4U939</accession>
<feature type="non-terminal residue" evidence="2">
    <location>
        <position position="1"/>
    </location>
</feature>
<feature type="compositionally biased region" description="Basic residues" evidence="1">
    <location>
        <begin position="33"/>
        <end position="46"/>
    </location>
</feature>
<evidence type="ECO:0000313" key="2">
    <source>
        <dbReference type="EMBL" id="CAA9543066.1"/>
    </source>
</evidence>
<feature type="region of interest" description="Disordered" evidence="1">
    <location>
        <begin position="134"/>
        <end position="274"/>
    </location>
</feature>
<evidence type="ECO:0000256" key="1">
    <source>
        <dbReference type="SAM" id="MobiDB-lite"/>
    </source>
</evidence>
<feature type="compositionally biased region" description="Basic and acidic residues" evidence="1">
    <location>
        <begin position="134"/>
        <end position="146"/>
    </location>
</feature>
<dbReference type="GO" id="GO:0016740">
    <property type="term" value="F:transferase activity"/>
    <property type="evidence" value="ECO:0007669"/>
    <property type="project" value="UniProtKB-KW"/>
</dbReference>
<reference evidence="2" key="1">
    <citation type="submission" date="2020-02" db="EMBL/GenBank/DDBJ databases">
        <authorList>
            <person name="Meier V. D."/>
        </authorList>
    </citation>
    <scope>NUCLEOTIDE SEQUENCE</scope>
    <source>
        <strain evidence="2">AVDCRST_MAG73</strain>
    </source>
</reference>
<feature type="compositionally biased region" description="Basic residues" evidence="1">
    <location>
        <begin position="1"/>
        <end position="18"/>
    </location>
</feature>
<gene>
    <name evidence="2" type="ORF">AVDCRST_MAG73-2139</name>
</gene>
<feature type="non-terminal residue" evidence="2">
    <location>
        <position position="274"/>
    </location>
</feature>
<name>A0A6J4U939_9BACT</name>
<dbReference type="AlphaFoldDB" id="A0A6J4U939"/>
<feature type="region of interest" description="Disordered" evidence="1">
    <location>
        <begin position="70"/>
        <end position="105"/>
    </location>
</feature>
<feature type="region of interest" description="Disordered" evidence="1">
    <location>
        <begin position="1"/>
        <end position="46"/>
    </location>
</feature>
<feature type="compositionally biased region" description="Gly residues" evidence="1">
    <location>
        <begin position="21"/>
        <end position="31"/>
    </location>
</feature>
<feature type="compositionally biased region" description="Basic and acidic residues" evidence="1">
    <location>
        <begin position="192"/>
        <end position="204"/>
    </location>
</feature>
<organism evidence="2">
    <name type="scientific">uncultured Thermomicrobiales bacterium</name>
    <dbReference type="NCBI Taxonomy" id="1645740"/>
    <lineage>
        <taxon>Bacteria</taxon>
        <taxon>Pseudomonadati</taxon>
        <taxon>Thermomicrobiota</taxon>
        <taxon>Thermomicrobia</taxon>
        <taxon>Thermomicrobiales</taxon>
        <taxon>environmental samples</taxon>
    </lineage>
</organism>
<feature type="compositionally biased region" description="Basic residues" evidence="1">
    <location>
        <begin position="156"/>
        <end position="175"/>
    </location>
</feature>
<keyword evidence="2" id="KW-0808">Transferase</keyword>